<dbReference type="GO" id="GO:0016651">
    <property type="term" value="F:oxidoreductase activity, acting on NAD(P)H"/>
    <property type="evidence" value="ECO:0007669"/>
    <property type="project" value="TreeGrafter"/>
</dbReference>
<evidence type="ECO:0000313" key="5">
    <source>
        <dbReference type="Proteomes" id="UP000218244"/>
    </source>
</evidence>
<dbReference type="Pfam" id="PF13602">
    <property type="entry name" value="ADH_zinc_N_2"/>
    <property type="match status" value="1"/>
</dbReference>
<feature type="domain" description="Enoyl reductase (ER)" evidence="3">
    <location>
        <begin position="15"/>
        <end position="319"/>
    </location>
</feature>
<keyword evidence="1" id="KW-0521">NADP</keyword>
<keyword evidence="2" id="KW-0560">Oxidoreductase</keyword>
<evidence type="ECO:0000256" key="2">
    <source>
        <dbReference type="ARBA" id="ARBA00023002"/>
    </source>
</evidence>
<dbReference type="GO" id="GO:0070402">
    <property type="term" value="F:NADPH binding"/>
    <property type="evidence" value="ECO:0007669"/>
    <property type="project" value="TreeGrafter"/>
</dbReference>
<dbReference type="RefSeq" id="WP_096453322.1">
    <property type="nucleotide sequence ID" value="NZ_AP017369.1"/>
</dbReference>
<keyword evidence="5" id="KW-1185">Reference proteome</keyword>
<accession>A0A160PM54</accession>
<dbReference type="Proteomes" id="UP000218244">
    <property type="component" value="Chromosome"/>
</dbReference>
<dbReference type="CDD" id="cd05282">
    <property type="entry name" value="ETR_like"/>
    <property type="match status" value="1"/>
</dbReference>
<dbReference type="InterPro" id="IPR020843">
    <property type="entry name" value="ER"/>
</dbReference>
<evidence type="ECO:0000259" key="3">
    <source>
        <dbReference type="SMART" id="SM00829"/>
    </source>
</evidence>
<dbReference type="Pfam" id="PF08240">
    <property type="entry name" value="ADH_N"/>
    <property type="match status" value="1"/>
</dbReference>
<dbReference type="PANTHER" id="PTHR48106:SF2">
    <property type="entry name" value="ZN2+-BINDING DEHYDROGENASE"/>
    <property type="match status" value="1"/>
</dbReference>
<dbReference type="InterPro" id="IPR013154">
    <property type="entry name" value="ADH-like_N"/>
</dbReference>
<organism evidence="4 5">
    <name type="scientific">Corynebacterium suranareeae</name>
    <dbReference type="NCBI Taxonomy" id="2506452"/>
    <lineage>
        <taxon>Bacteria</taxon>
        <taxon>Bacillati</taxon>
        <taxon>Actinomycetota</taxon>
        <taxon>Actinomycetes</taxon>
        <taxon>Mycobacteriales</taxon>
        <taxon>Corynebacteriaceae</taxon>
        <taxon>Corynebacterium</taxon>
    </lineage>
</organism>
<dbReference type="Gene3D" id="3.90.180.10">
    <property type="entry name" value="Medium-chain alcohol dehydrogenases, catalytic domain"/>
    <property type="match status" value="1"/>
</dbReference>
<dbReference type="KEGG" id="csur:N24_0052"/>
<evidence type="ECO:0000313" key="4">
    <source>
        <dbReference type="EMBL" id="BAU94314.1"/>
    </source>
</evidence>
<dbReference type="SUPFAM" id="SSF51735">
    <property type="entry name" value="NAD(P)-binding Rossmann-fold domains"/>
    <property type="match status" value="1"/>
</dbReference>
<dbReference type="EMBL" id="AP017369">
    <property type="protein sequence ID" value="BAU94314.1"/>
    <property type="molecule type" value="Genomic_DNA"/>
</dbReference>
<dbReference type="PANTHER" id="PTHR48106">
    <property type="entry name" value="QUINONE OXIDOREDUCTASE PIG3-RELATED"/>
    <property type="match status" value="1"/>
</dbReference>
<proteinExistence type="predicted"/>
<dbReference type="Gene3D" id="3.40.50.720">
    <property type="entry name" value="NAD(P)-binding Rossmann-like Domain"/>
    <property type="match status" value="1"/>
</dbReference>
<reference evidence="4 5" key="1">
    <citation type="submission" date="2016-02" db="EMBL/GenBank/DDBJ databases">
        <title>Corynebacterium glutamicum N24 whole genome sequencing project.</title>
        <authorList>
            <person name="Matsutani M."/>
            <person name="Nangtapong N."/>
            <person name="Yakushi T."/>
            <person name="Matsushita K."/>
        </authorList>
    </citation>
    <scope>NUCLEOTIDE SEQUENCE [LARGE SCALE GENOMIC DNA]</scope>
    <source>
        <strain evidence="4 5">N24</strain>
    </source>
</reference>
<sequence>MPSQNRGVVAHQFGQPLDVLQIEDIATVDLEPNAATIRMIASPINPSDLIPVTGAYRSRTALPFVPGFEGVGVIEAVHAESDQSLLGKRVIPIGSAGGWQKLKTTSLRWCIPVPDDISDLKATTAYINPLTAVRMVEAHTEDSKIRTAVVNAAGSAIARTLAQLLRNKGIRTVGVFRKPKAEHVNSQWDEVVYTSEGTWVEQLRGADLAFDCVGGTDGTKLAESLRYGGRFIHYGLLTGQPLTPQLWENRPDLTIDLFRLRDWVHVAHTHELQSAFDQVFDLIRSGVVDTHIQEELPLEDALRGIELSVTHASEGKIILRP</sequence>
<evidence type="ECO:0000256" key="1">
    <source>
        <dbReference type="ARBA" id="ARBA00022857"/>
    </source>
</evidence>
<dbReference type="SMART" id="SM00829">
    <property type="entry name" value="PKS_ER"/>
    <property type="match status" value="1"/>
</dbReference>
<gene>
    <name evidence="4" type="ORF">N24_0052</name>
</gene>
<name>A0A160PM54_9CORY</name>
<dbReference type="SUPFAM" id="SSF50129">
    <property type="entry name" value="GroES-like"/>
    <property type="match status" value="1"/>
</dbReference>
<dbReference type="AlphaFoldDB" id="A0A160PM54"/>
<dbReference type="InterPro" id="IPR011032">
    <property type="entry name" value="GroES-like_sf"/>
</dbReference>
<dbReference type="InterPro" id="IPR036291">
    <property type="entry name" value="NAD(P)-bd_dom_sf"/>
</dbReference>
<protein>
    <submittedName>
        <fullName evidence="4">Zn-dependent alcohol dehydrogenase</fullName>
    </submittedName>
</protein>